<reference evidence="1 2" key="1">
    <citation type="submission" date="2018-06" db="EMBL/GenBank/DDBJ databases">
        <title>Genomic Encyclopedia of Archaeal and Bacterial Type Strains, Phase II (KMG-II): from individual species to whole genera.</title>
        <authorList>
            <person name="Goeker M."/>
        </authorList>
    </citation>
    <scope>NUCLEOTIDE SEQUENCE [LARGE SCALE GENOMIC DNA]</scope>
    <source>
        <strain evidence="1 2">DSM 6779</strain>
    </source>
</reference>
<dbReference type="Pfam" id="PF11316">
    <property type="entry name" value="Rhamno_transf"/>
    <property type="match status" value="1"/>
</dbReference>
<accession>A0A2W7MWB0</accession>
<evidence type="ECO:0000313" key="2">
    <source>
        <dbReference type="Proteomes" id="UP000249239"/>
    </source>
</evidence>
<proteinExistence type="predicted"/>
<dbReference type="AlphaFoldDB" id="A0A2W7MWB0"/>
<protein>
    <submittedName>
        <fullName evidence="1">Putative rhamnosyltransferase</fullName>
    </submittedName>
</protein>
<dbReference type="Proteomes" id="UP000249239">
    <property type="component" value="Unassembled WGS sequence"/>
</dbReference>
<keyword evidence="1" id="KW-0808">Transferase</keyword>
<sequence>MEEKNTFSHILITRFNVPWVNGKSPDDIWLKNRMDLFFQYCLPSVYQQTNTNYNWIIYLDTQTPNWALQKLKSKIRSNTYLIKVSTFDVMKQQVSNDVLSLCDNNSKFVITSRLDNDDIISPFFIDLIQQNYNPIHNSFINFDGGICYHLQKHLFSKYKYINGPFVSKIENIENKITTIIEHDHTSLNANFQIHGNHWVQFVHNNNISNSIEGKILINRKILNANKWIANFNLKLNTINAIWFKFQQSKNKIIFLTKRIINKIIHLVK</sequence>
<dbReference type="RefSeq" id="WP_111446809.1">
    <property type="nucleotide sequence ID" value="NZ_QKZK01000034.1"/>
</dbReference>
<comment type="caution">
    <text evidence="1">The sequence shown here is derived from an EMBL/GenBank/DDBJ whole genome shotgun (WGS) entry which is preliminary data.</text>
</comment>
<dbReference type="EMBL" id="QKZK01000034">
    <property type="protein sequence ID" value="PZX11931.1"/>
    <property type="molecule type" value="Genomic_DNA"/>
</dbReference>
<keyword evidence="2" id="KW-1185">Reference proteome</keyword>
<evidence type="ECO:0000313" key="1">
    <source>
        <dbReference type="EMBL" id="PZX11931.1"/>
    </source>
</evidence>
<gene>
    <name evidence="1" type="ORF">LX69_02995</name>
</gene>
<name>A0A2W7MWB0_9BACT</name>
<dbReference type="GO" id="GO:0016740">
    <property type="term" value="F:transferase activity"/>
    <property type="evidence" value="ECO:0007669"/>
    <property type="project" value="UniProtKB-KW"/>
</dbReference>
<dbReference type="InterPro" id="IPR021466">
    <property type="entry name" value="Put_rhamnosyl_transferase"/>
</dbReference>
<organism evidence="1 2">
    <name type="scientific">Breznakibacter xylanolyticus</name>
    <dbReference type="NCBI Taxonomy" id="990"/>
    <lineage>
        <taxon>Bacteria</taxon>
        <taxon>Pseudomonadati</taxon>
        <taxon>Bacteroidota</taxon>
        <taxon>Bacteroidia</taxon>
        <taxon>Marinilabiliales</taxon>
        <taxon>Marinilabiliaceae</taxon>
        <taxon>Breznakibacter</taxon>
    </lineage>
</organism>
<dbReference type="OrthoDB" id="9771846at2"/>